<dbReference type="Proteomes" id="UP001056778">
    <property type="component" value="Chromosome 6"/>
</dbReference>
<reference evidence="1" key="1">
    <citation type="submission" date="2022-04" db="EMBL/GenBank/DDBJ databases">
        <title>Chromosome-scale genome assembly of Holotrichia oblita Faldermann.</title>
        <authorList>
            <person name="Rongchong L."/>
        </authorList>
    </citation>
    <scope>NUCLEOTIDE SEQUENCE</scope>
    <source>
        <strain evidence="1">81SQS9</strain>
    </source>
</reference>
<gene>
    <name evidence="1" type="ORF">MML48_6g00008897</name>
</gene>
<evidence type="ECO:0000313" key="1">
    <source>
        <dbReference type="EMBL" id="KAI4460256.1"/>
    </source>
</evidence>
<proteinExistence type="predicted"/>
<name>A0ACB9T0C7_HOLOL</name>
<accession>A0ACB9T0C7</accession>
<protein>
    <submittedName>
        <fullName evidence="1">Mannosyl-oligosaccharide alpha-12-mannosidase-related</fullName>
    </submittedName>
</protein>
<keyword evidence="2" id="KW-1185">Reference proteome</keyword>
<dbReference type="EMBL" id="CM043020">
    <property type="protein sequence ID" value="KAI4460256.1"/>
    <property type="molecule type" value="Genomic_DNA"/>
</dbReference>
<sequence length="550" mass="62873">MTKGTTTTGLVSIVMVMAVTGVYLTKHHPNINKQNSDVSSKIKELPAEAPLIIKIDSAEPLDDSVLYNKIVRSIKSSTTTTDTIDSVLKKENNTNPNLVQMEQSEQISHQSNSRDQVLSMELPAIQISNERGDDIQEERRDKIKEMMKHAWDNYVRYAWGKNELRPMSKRGHSASIFGNMPLGATILDGLDTLYIMGMMDEFRQGRDWVVNELDVDALFPILISFFFVIFSQSGKNYGWASGGSSILSEFGTLHLEFAYLSDVTGNTIFRNKVDHIRQFLQGMDKPKGLYPNYLNPKTGNWGQHHMSMGALGDSFFEYLLKAWIQSNKEDNEARQMYDDAMQAVIQHMLFTSKGGLTYFAELKFDRPEHKMDHLGCFSGGLLALGAHTLKNEVSDKYMDIAKKITETCHESYHRSNTKLGPESFRFGEGIEARALKSTEKYYILRPEVIESYFYMYRLTKDNKYREWGWEAVEALEKHCRVAGGYTGIKNVYTEEPVQDDVQQSFFLAETLKYLYLLYSDDSLLDLNDWVFNTEAHALPIKGVNPYYREA</sequence>
<organism evidence="1 2">
    <name type="scientific">Holotrichia oblita</name>
    <name type="common">Chafer beetle</name>
    <dbReference type="NCBI Taxonomy" id="644536"/>
    <lineage>
        <taxon>Eukaryota</taxon>
        <taxon>Metazoa</taxon>
        <taxon>Ecdysozoa</taxon>
        <taxon>Arthropoda</taxon>
        <taxon>Hexapoda</taxon>
        <taxon>Insecta</taxon>
        <taxon>Pterygota</taxon>
        <taxon>Neoptera</taxon>
        <taxon>Endopterygota</taxon>
        <taxon>Coleoptera</taxon>
        <taxon>Polyphaga</taxon>
        <taxon>Scarabaeiformia</taxon>
        <taxon>Scarabaeidae</taxon>
        <taxon>Melolonthinae</taxon>
        <taxon>Holotrichia</taxon>
    </lineage>
</organism>
<comment type="caution">
    <text evidence="1">The sequence shown here is derived from an EMBL/GenBank/DDBJ whole genome shotgun (WGS) entry which is preliminary data.</text>
</comment>
<evidence type="ECO:0000313" key="2">
    <source>
        <dbReference type="Proteomes" id="UP001056778"/>
    </source>
</evidence>